<dbReference type="RefSeq" id="WP_152169608.1">
    <property type="nucleotide sequence ID" value="NZ_CP045096.1"/>
</dbReference>
<reference evidence="1 2" key="1">
    <citation type="submission" date="2019-10" db="EMBL/GenBank/DDBJ databases">
        <title>Streptomyces sp. strain GY16 isolated from leaves of Broussonetia papyrifera.</title>
        <authorList>
            <person name="Mo P."/>
        </authorList>
    </citation>
    <scope>NUCLEOTIDE SEQUENCE [LARGE SCALE GENOMIC DNA]</scope>
    <source>
        <strain evidence="1 2">GY16</strain>
    </source>
</reference>
<gene>
    <name evidence="1" type="ORF">F9278_20140</name>
</gene>
<dbReference type="KEGG" id="sphv:F9278_20140"/>
<sequence>MPDDIFGDALAQDLRPSRKRQLRDSDQRSRQQRIADCLDDPLFHEMAEFLPAPADRGRPRRYPAVVYVLLSALMTVTGSKRSAVGSLDPKQWRSLRASVRRHSGRVAAARLPDTPPSRGQYLDAEENILAPHIDLLQDLFEQHAIQQALHQGLFPADAVRNWSRPERRQLLVGDATVPKAPSKAEQAVTVDPVTGEIREHRVDSAARLYVENGEKEKRVARGTKWFFASARDDGYWRRVILSVRHVAGGDYEDEAAVAVRAFSQLSHVLPGCMGVAYDGAFRGVHRDALARLGLLVINLQHGSVVPRAYELLRPGRCRHDLWCADGRIAERVLLDDGTSTLLPVPVTRLEHRKGRTKSRWYHLLHIPCRHGAHSHRVPVAITTTPDDRTTTHPDTGRRIRSDTERGFHRAEHLQQIPEGTLAHQQLYPYRSDAESVHNQFDKSLWNERMISYGLERQKVFALAFAAAQNATSRRLFLERPPAAQTIAAQRTAA</sequence>
<evidence type="ECO:0008006" key="3">
    <source>
        <dbReference type="Google" id="ProtNLM"/>
    </source>
</evidence>
<dbReference type="AlphaFoldDB" id="A0A5P8K557"/>
<dbReference type="EMBL" id="CP045096">
    <property type="protein sequence ID" value="QFQ98140.1"/>
    <property type="molecule type" value="Genomic_DNA"/>
</dbReference>
<evidence type="ECO:0000313" key="2">
    <source>
        <dbReference type="Proteomes" id="UP000327294"/>
    </source>
</evidence>
<keyword evidence="2" id="KW-1185">Reference proteome</keyword>
<organism evidence="1 2">
    <name type="scientific">Streptomyces phaeolivaceus</name>
    <dbReference type="NCBI Taxonomy" id="2653200"/>
    <lineage>
        <taxon>Bacteria</taxon>
        <taxon>Bacillati</taxon>
        <taxon>Actinomycetota</taxon>
        <taxon>Actinomycetes</taxon>
        <taxon>Kitasatosporales</taxon>
        <taxon>Streptomycetaceae</taxon>
        <taxon>Streptomyces</taxon>
    </lineage>
</organism>
<name>A0A5P8K557_9ACTN</name>
<proteinExistence type="predicted"/>
<protein>
    <recommendedName>
        <fullName evidence="3">Transposase family protein</fullName>
    </recommendedName>
</protein>
<accession>A0A5P8K557</accession>
<evidence type="ECO:0000313" key="1">
    <source>
        <dbReference type="EMBL" id="QFQ98140.1"/>
    </source>
</evidence>
<dbReference type="Proteomes" id="UP000327294">
    <property type="component" value="Chromosome"/>
</dbReference>